<evidence type="ECO:0000256" key="1">
    <source>
        <dbReference type="SAM" id="MobiDB-lite"/>
    </source>
</evidence>
<name>A0A4C1SE13_EUMVA</name>
<organism evidence="2 3">
    <name type="scientific">Eumeta variegata</name>
    <name type="common">Bagworm moth</name>
    <name type="synonym">Eumeta japonica</name>
    <dbReference type="NCBI Taxonomy" id="151549"/>
    <lineage>
        <taxon>Eukaryota</taxon>
        <taxon>Metazoa</taxon>
        <taxon>Ecdysozoa</taxon>
        <taxon>Arthropoda</taxon>
        <taxon>Hexapoda</taxon>
        <taxon>Insecta</taxon>
        <taxon>Pterygota</taxon>
        <taxon>Neoptera</taxon>
        <taxon>Endopterygota</taxon>
        <taxon>Lepidoptera</taxon>
        <taxon>Glossata</taxon>
        <taxon>Ditrysia</taxon>
        <taxon>Tineoidea</taxon>
        <taxon>Psychidae</taxon>
        <taxon>Oiketicinae</taxon>
        <taxon>Eumeta</taxon>
    </lineage>
</organism>
<dbReference type="AlphaFoldDB" id="A0A4C1SE13"/>
<sequence>MSHPRLGVRTAWATALPFCDRRTDGPSQRRAAIQVRKRLYKGSVRYTRRTCGTPTGPRRVPPSGDRHPTAAPVAHAAGRTRPAAGSLYRTLPCVCAGDAHCSAPPAEHNIPPLRNSLKNHRRDVLRMFIITEAAIVFRFFPPLPSRPLGTPATRARDALNNHRTMIVVVRDG</sequence>
<dbReference type="EMBL" id="BGZK01000005">
    <property type="protein sequence ID" value="GBP00423.1"/>
    <property type="molecule type" value="Genomic_DNA"/>
</dbReference>
<evidence type="ECO:0000313" key="2">
    <source>
        <dbReference type="EMBL" id="GBP00423.1"/>
    </source>
</evidence>
<comment type="caution">
    <text evidence="2">The sequence shown here is derived from an EMBL/GenBank/DDBJ whole genome shotgun (WGS) entry which is preliminary data.</text>
</comment>
<dbReference type="Proteomes" id="UP000299102">
    <property type="component" value="Unassembled WGS sequence"/>
</dbReference>
<keyword evidence="3" id="KW-1185">Reference proteome</keyword>
<evidence type="ECO:0000313" key="3">
    <source>
        <dbReference type="Proteomes" id="UP000299102"/>
    </source>
</evidence>
<protein>
    <submittedName>
        <fullName evidence="2">Uncharacterized protein</fullName>
    </submittedName>
</protein>
<reference evidence="2 3" key="1">
    <citation type="journal article" date="2019" name="Commun. Biol.">
        <title>The bagworm genome reveals a unique fibroin gene that provides high tensile strength.</title>
        <authorList>
            <person name="Kono N."/>
            <person name="Nakamura H."/>
            <person name="Ohtoshi R."/>
            <person name="Tomita M."/>
            <person name="Numata K."/>
            <person name="Arakawa K."/>
        </authorList>
    </citation>
    <scope>NUCLEOTIDE SEQUENCE [LARGE SCALE GENOMIC DNA]</scope>
</reference>
<proteinExistence type="predicted"/>
<accession>A0A4C1SE13</accession>
<gene>
    <name evidence="2" type="ORF">EVAR_976_1</name>
</gene>
<feature type="region of interest" description="Disordered" evidence="1">
    <location>
        <begin position="47"/>
        <end position="74"/>
    </location>
</feature>
<feature type="compositionally biased region" description="Low complexity" evidence="1">
    <location>
        <begin position="49"/>
        <end position="62"/>
    </location>
</feature>